<evidence type="ECO:0000256" key="1">
    <source>
        <dbReference type="ARBA" id="ARBA00000085"/>
    </source>
</evidence>
<dbReference type="EC" id="2.7.13.3" evidence="5"/>
<keyword evidence="15" id="KW-0904">Protein phosphatase</keyword>
<reference evidence="25 26" key="1">
    <citation type="submission" date="2019-11" db="EMBL/GenBank/DDBJ databases">
        <authorList>
            <person name="Li X.-J."/>
            <person name="Feng X.-M."/>
        </authorList>
    </citation>
    <scope>NUCLEOTIDE SEQUENCE [LARGE SCALE GENOMIC DNA]</scope>
    <source>
        <strain evidence="25 26">XMNu-373</strain>
    </source>
</reference>
<dbReference type="SMART" id="SM00387">
    <property type="entry name" value="HATPase_c"/>
    <property type="match status" value="1"/>
</dbReference>
<evidence type="ECO:0000256" key="10">
    <source>
        <dbReference type="ARBA" id="ARBA00022741"/>
    </source>
</evidence>
<evidence type="ECO:0000256" key="2">
    <source>
        <dbReference type="ARBA" id="ARBA00001936"/>
    </source>
</evidence>
<keyword evidence="13" id="KW-0067">ATP-binding</keyword>
<evidence type="ECO:0000256" key="6">
    <source>
        <dbReference type="ARBA" id="ARBA00022475"/>
    </source>
</evidence>
<protein>
    <recommendedName>
        <fullName evidence="21">Signal transduction histidine-protein kinase/phosphatase MprB</fullName>
        <ecNumber evidence="5">2.7.13.3</ecNumber>
    </recommendedName>
    <alternativeName>
        <fullName evidence="22">Mycobacterial persistence regulator B</fullName>
    </alternativeName>
</protein>
<keyword evidence="9" id="KW-0812">Transmembrane</keyword>
<organism evidence="25 26">
    <name type="scientific">Phytoactinopolyspora mesophila</name>
    <dbReference type="NCBI Taxonomy" id="2650750"/>
    <lineage>
        <taxon>Bacteria</taxon>
        <taxon>Bacillati</taxon>
        <taxon>Actinomycetota</taxon>
        <taxon>Actinomycetes</taxon>
        <taxon>Jiangellales</taxon>
        <taxon>Jiangellaceae</taxon>
        <taxon>Phytoactinopolyspora</taxon>
    </lineage>
</organism>
<evidence type="ECO:0000256" key="8">
    <source>
        <dbReference type="ARBA" id="ARBA00022679"/>
    </source>
</evidence>
<comment type="subcellular location">
    <subcellularLocation>
        <location evidence="4">Cell membrane</location>
        <topology evidence="4">Multi-pass membrane protein</topology>
    </subcellularLocation>
</comment>
<evidence type="ECO:0000256" key="20">
    <source>
        <dbReference type="ARBA" id="ARBA00023211"/>
    </source>
</evidence>
<evidence type="ECO:0000256" key="19">
    <source>
        <dbReference type="ARBA" id="ARBA00023026"/>
    </source>
</evidence>
<evidence type="ECO:0000256" key="12">
    <source>
        <dbReference type="ARBA" id="ARBA00022801"/>
    </source>
</evidence>
<comment type="cofactor">
    <cofactor evidence="3">
        <name>Mg(2+)</name>
        <dbReference type="ChEBI" id="CHEBI:18420"/>
    </cofactor>
</comment>
<feature type="domain" description="HAMP" evidence="24">
    <location>
        <begin position="188"/>
        <end position="241"/>
    </location>
</feature>
<dbReference type="InterPro" id="IPR036890">
    <property type="entry name" value="HATPase_C_sf"/>
</dbReference>
<dbReference type="Gene3D" id="1.10.287.130">
    <property type="match status" value="1"/>
</dbReference>
<dbReference type="RefSeq" id="WP_162453346.1">
    <property type="nucleotide sequence ID" value="NZ_WLZY01000013.1"/>
</dbReference>
<keyword evidence="16" id="KW-1133">Transmembrane helix</keyword>
<evidence type="ECO:0000256" key="14">
    <source>
        <dbReference type="ARBA" id="ARBA00022842"/>
    </source>
</evidence>
<evidence type="ECO:0000256" key="3">
    <source>
        <dbReference type="ARBA" id="ARBA00001946"/>
    </source>
</evidence>
<dbReference type="SUPFAM" id="SSF55874">
    <property type="entry name" value="ATPase domain of HSP90 chaperone/DNA topoisomerase II/histidine kinase"/>
    <property type="match status" value="1"/>
</dbReference>
<evidence type="ECO:0000259" key="23">
    <source>
        <dbReference type="PROSITE" id="PS50109"/>
    </source>
</evidence>
<keyword evidence="17" id="KW-0902">Two-component regulatory system</keyword>
<evidence type="ECO:0000313" key="26">
    <source>
        <dbReference type="Proteomes" id="UP000460435"/>
    </source>
</evidence>
<evidence type="ECO:0000256" key="4">
    <source>
        <dbReference type="ARBA" id="ARBA00004651"/>
    </source>
</evidence>
<evidence type="ECO:0000256" key="9">
    <source>
        <dbReference type="ARBA" id="ARBA00022692"/>
    </source>
</evidence>
<dbReference type="AlphaFoldDB" id="A0A7K3MBG2"/>
<keyword evidence="19" id="KW-0843">Virulence</keyword>
<keyword evidence="6" id="KW-1003">Cell membrane</keyword>
<dbReference type="SMART" id="SM00304">
    <property type="entry name" value="HAMP"/>
    <property type="match status" value="1"/>
</dbReference>
<dbReference type="CDD" id="cd00082">
    <property type="entry name" value="HisKA"/>
    <property type="match status" value="1"/>
</dbReference>
<evidence type="ECO:0000256" key="16">
    <source>
        <dbReference type="ARBA" id="ARBA00022989"/>
    </source>
</evidence>
<dbReference type="InterPro" id="IPR050980">
    <property type="entry name" value="2C_sensor_his_kinase"/>
</dbReference>
<keyword evidence="20" id="KW-0464">Manganese</keyword>
<evidence type="ECO:0000256" key="5">
    <source>
        <dbReference type="ARBA" id="ARBA00012438"/>
    </source>
</evidence>
<dbReference type="InterPro" id="IPR036097">
    <property type="entry name" value="HisK_dim/P_sf"/>
</dbReference>
<keyword evidence="26" id="KW-1185">Reference proteome</keyword>
<evidence type="ECO:0000256" key="21">
    <source>
        <dbReference type="ARBA" id="ARBA00040454"/>
    </source>
</evidence>
<dbReference type="PROSITE" id="PS50885">
    <property type="entry name" value="HAMP"/>
    <property type="match status" value="1"/>
</dbReference>
<dbReference type="InterPro" id="IPR003661">
    <property type="entry name" value="HisK_dim/P_dom"/>
</dbReference>
<dbReference type="PANTHER" id="PTHR44936">
    <property type="entry name" value="SENSOR PROTEIN CREC"/>
    <property type="match status" value="1"/>
</dbReference>
<evidence type="ECO:0000256" key="18">
    <source>
        <dbReference type="ARBA" id="ARBA00023016"/>
    </source>
</evidence>
<dbReference type="GO" id="GO:0005524">
    <property type="term" value="F:ATP binding"/>
    <property type="evidence" value="ECO:0007669"/>
    <property type="project" value="UniProtKB-KW"/>
</dbReference>
<sequence length="465" mass="49530">MLRRLLIVLIPLAILLAGALGVPLATTVAQGETQDMYVDRLNDVGRFASLAETALSTGRVEALQMELERYGELYQTPVALLDPGGEVVLSSDSGASPPWVGTPEVQGVLIQALAGYRPEPPTVLWPWSDGPLVLAEPVGRDSEVVGVIVTVWSIDGLGATVLSRWGRLALLGVIPTVLLLAVAWPVSRWVLRPVRELDEATAAIADGDLSARANVSDGPPELRRLAVSFNSMIEAVERSAHRQRAFVSDASHQLRNPLTSLRLAVENLRPFLRGDAALDAHSIAIDEAKGMNRMLNALLAATRLESFRRAEPVELDLVLETRVERWRALADSAGLDIQIEVPTGMVLLEPPGGLGSVLDELVSNALRLSDGSTVHMSATAAEVVELRVSDDGTGLDPEERAAALGRFWRAPKHQNTVGTGLGLAICAELVEAAGGELRLEAGMHNDSGGAGLAVVVRLPAVPHDH</sequence>
<dbReference type="SUPFAM" id="SSF47384">
    <property type="entry name" value="Homodimeric domain of signal transducing histidine kinase"/>
    <property type="match status" value="1"/>
</dbReference>
<name>A0A7K3MBG2_9ACTN</name>
<dbReference type="Pfam" id="PF02518">
    <property type="entry name" value="HATPase_c"/>
    <property type="match status" value="1"/>
</dbReference>
<keyword evidence="11" id="KW-0418">Kinase</keyword>
<dbReference type="InterPro" id="IPR005467">
    <property type="entry name" value="His_kinase_dom"/>
</dbReference>
<dbReference type="GO" id="GO:0000155">
    <property type="term" value="F:phosphorelay sensor kinase activity"/>
    <property type="evidence" value="ECO:0007669"/>
    <property type="project" value="InterPro"/>
</dbReference>
<keyword evidence="18" id="KW-0346">Stress response</keyword>
<evidence type="ECO:0000259" key="24">
    <source>
        <dbReference type="PROSITE" id="PS50885"/>
    </source>
</evidence>
<keyword evidence="14" id="KW-0460">Magnesium</keyword>
<comment type="catalytic activity">
    <reaction evidence="1">
        <text>ATP + protein L-histidine = ADP + protein N-phospho-L-histidine.</text>
        <dbReference type="EC" id="2.7.13.3"/>
    </reaction>
</comment>
<dbReference type="CDD" id="cd00075">
    <property type="entry name" value="HATPase"/>
    <property type="match status" value="1"/>
</dbReference>
<dbReference type="GO" id="GO:0005886">
    <property type="term" value="C:plasma membrane"/>
    <property type="evidence" value="ECO:0007669"/>
    <property type="project" value="UniProtKB-SubCell"/>
</dbReference>
<proteinExistence type="predicted"/>
<evidence type="ECO:0000313" key="25">
    <source>
        <dbReference type="EMBL" id="NDL60633.1"/>
    </source>
</evidence>
<dbReference type="EMBL" id="WLZY01000013">
    <property type="protein sequence ID" value="NDL60633.1"/>
    <property type="molecule type" value="Genomic_DNA"/>
</dbReference>
<keyword evidence="10" id="KW-0547">Nucleotide-binding</keyword>
<dbReference type="PROSITE" id="PS50109">
    <property type="entry name" value="HIS_KIN"/>
    <property type="match status" value="1"/>
</dbReference>
<keyword evidence="12" id="KW-0378">Hydrolase</keyword>
<keyword evidence="16" id="KW-0472">Membrane</keyword>
<evidence type="ECO:0000256" key="13">
    <source>
        <dbReference type="ARBA" id="ARBA00022840"/>
    </source>
</evidence>
<dbReference type="Gene3D" id="3.30.565.10">
    <property type="entry name" value="Histidine kinase-like ATPase, C-terminal domain"/>
    <property type="match status" value="1"/>
</dbReference>
<keyword evidence="8" id="KW-0808">Transferase</keyword>
<evidence type="ECO:0000256" key="17">
    <source>
        <dbReference type="ARBA" id="ARBA00023012"/>
    </source>
</evidence>
<keyword evidence="7" id="KW-0597">Phosphoprotein</keyword>
<dbReference type="PANTHER" id="PTHR44936:SF9">
    <property type="entry name" value="SENSOR PROTEIN CREC"/>
    <property type="match status" value="1"/>
</dbReference>
<dbReference type="InterPro" id="IPR003660">
    <property type="entry name" value="HAMP_dom"/>
</dbReference>
<evidence type="ECO:0000256" key="7">
    <source>
        <dbReference type="ARBA" id="ARBA00022553"/>
    </source>
</evidence>
<dbReference type="Pfam" id="PF00672">
    <property type="entry name" value="HAMP"/>
    <property type="match status" value="1"/>
</dbReference>
<evidence type="ECO:0000256" key="15">
    <source>
        <dbReference type="ARBA" id="ARBA00022912"/>
    </source>
</evidence>
<dbReference type="SUPFAM" id="SSF158472">
    <property type="entry name" value="HAMP domain-like"/>
    <property type="match status" value="1"/>
</dbReference>
<dbReference type="InterPro" id="IPR003594">
    <property type="entry name" value="HATPase_dom"/>
</dbReference>
<dbReference type="CDD" id="cd06225">
    <property type="entry name" value="HAMP"/>
    <property type="match status" value="1"/>
</dbReference>
<dbReference type="Gene3D" id="6.10.340.10">
    <property type="match status" value="1"/>
</dbReference>
<evidence type="ECO:0000256" key="22">
    <source>
        <dbReference type="ARBA" id="ARBA00041776"/>
    </source>
</evidence>
<dbReference type="Proteomes" id="UP000460435">
    <property type="component" value="Unassembled WGS sequence"/>
</dbReference>
<evidence type="ECO:0000256" key="11">
    <source>
        <dbReference type="ARBA" id="ARBA00022777"/>
    </source>
</evidence>
<dbReference type="SMART" id="SM00388">
    <property type="entry name" value="HisKA"/>
    <property type="match status" value="1"/>
</dbReference>
<gene>
    <name evidence="25" type="ORF">F7O44_26485</name>
</gene>
<accession>A0A7K3MBG2</accession>
<dbReference type="Pfam" id="PF00512">
    <property type="entry name" value="HisKA"/>
    <property type="match status" value="1"/>
</dbReference>
<comment type="caution">
    <text evidence="25">The sequence shown here is derived from an EMBL/GenBank/DDBJ whole genome shotgun (WGS) entry which is preliminary data.</text>
</comment>
<dbReference type="PRINTS" id="PR00344">
    <property type="entry name" value="BCTRLSENSOR"/>
</dbReference>
<comment type="cofactor">
    <cofactor evidence="2">
        <name>Mn(2+)</name>
        <dbReference type="ChEBI" id="CHEBI:29035"/>
    </cofactor>
</comment>
<dbReference type="InterPro" id="IPR004358">
    <property type="entry name" value="Sig_transdc_His_kin-like_C"/>
</dbReference>
<dbReference type="GO" id="GO:0004721">
    <property type="term" value="F:phosphoprotein phosphatase activity"/>
    <property type="evidence" value="ECO:0007669"/>
    <property type="project" value="UniProtKB-KW"/>
</dbReference>
<feature type="domain" description="Histidine kinase" evidence="23">
    <location>
        <begin position="249"/>
        <end position="462"/>
    </location>
</feature>